<dbReference type="GeneID" id="68291441"/>
<dbReference type="EMBL" id="BOLY01000003">
    <property type="protein sequence ID" value="GIZ42606.1"/>
    <property type="molecule type" value="Genomic_DNA"/>
</dbReference>
<dbReference type="RefSeq" id="XP_044657093.1">
    <property type="nucleotide sequence ID" value="XM_044801158.1"/>
</dbReference>
<evidence type="ECO:0000313" key="3">
    <source>
        <dbReference type="EMBL" id="GIZ42606.1"/>
    </source>
</evidence>
<dbReference type="AlphaFoldDB" id="A0A9P3CID1"/>
<name>A0A9P3CID1_9PEZI</name>
<dbReference type="InterPro" id="IPR040459">
    <property type="entry name" value="MJ1316"/>
</dbReference>
<reference evidence="3 4" key="1">
    <citation type="submission" date="2021-01" db="EMBL/GenBank/DDBJ databases">
        <title>Cercospora kikuchii MAFF 305040 whole genome shotgun sequence.</title>
        <authorList>
            <person name="Kashiwa T."/>
            <person name="Suzuki T."/>
        </authorList>
    </citation>
    <scope>NUCLEOTIDE SEQUENCE [LARGE SCALE GENOMIC DNA]</scope>
    <source>
        <strain evidence="3 4">MAFF 305040</strain>
    </source>
</reference>
<feature type="domain" description="MJ1316 RNA cyclic group end recognition" evidence="2">
    <location>
        <begin position="587"/>
        <end position="657"/>
    </location>
</feature>
<feature type="region of interest" description="Disordered" evidence="1">
    <location>
        <begin position="494"/>
        <end position="535"/>
    </location>
</feature>
<dbReference type="Proteomes" id="UP000825890">
    <property type="component" value="Unassembled WGS sequence"/>
</dbReference>
<feature type="region of interest" description="Disordered" evidence="1">
    <location>
        <begin position="556"/>
        <end position="595"/>
    </location>
</feature>
<dbReference type="OrthoDB" id="10263155at2759"/>
<comment type="caution">
    <text evidence="3">The sequence shown here is derived from an EMBL/GenBank/DDBJ whole genome shotgun (WGS) entry which is preliminary data.</text>
</comment>
<evidence type="ECO:0000256" key="1">
    <source>
        <dbReference type="SAM" id="MobiDB-lite"/>
    </source>
</evidence>
<protein>
    <recommendedName>
        <fullName evidence="2">MJ1316 RNA cyclic group end recognition domain-containing protein</fullName>
    </recommendedName>
</protein>
<proteinExistence type="predicted"/>
<accession>A0A9P3CID1</accession>
<evidence type="ECO:0000313" key="4">
    <source>
        <dbReference type="Proteomes" id="UP000825890"/>
    </source>
</evidence>
<evidence type="ECO:0000259" key="2">
    <source>
        <dbReference type="Pfam" id="PF04457"/>
    </source>
</evidence>
<gene>
    <name evidence="3" type="ORF">CKM354_000586600</name>
</gene>
<keyword evidence="4" id="KW-1185">Reference proteome</keyword>
<organism evidence="3 4">
    <name type="scientific">Cercospora kikuchii</name>
    <dbReference type="NCBI Taxonomy" id="84275"/>
    <lineage>
        <taxon>Eukaryota</taxon>
        <taxon>Fungi</taxon>
        <taxon>Dikarya</taxon>
        <taxon>Ascomycota</taxon>
        <taxon>Pezizomycotina</taxon>
        <taxon>Dothideomycetes</taxon>
        <taxon>Dothideomycetidae</taxon>
        <taxon>Mycosphaerellales</taxon>
        <taxon>Mycosphaerellaceae</taxon>
        <taxon>Cercospora</taxon>
    </lineage>
</organism>
<sequence length="668" mass="76454">MAVLQDNDQYWVGLELHVRAFAKRLDCTYLSYPLGSKKPMQQPRPSLPTDKYLYMSLPHAIGIVPPVETYSLIAVATMSAKTFFEYAVEKLGIDLATPPTDDDEHLLIELENPLPQKKDEECRIICELHYCRITHEYSQHLSAPENIPLADWPFNTDLLAQLHDTRYMIKKVRGLDITADSAQLYAPSSAEYRACVHQLMMWAFYRGILCPRLQLLTSEMILFCVDRGYAELDIRESDKTMVKATVTTLLERCMYPLVLGANTKSAQLFLPTPSGRILGCSSISKDSSPVATHSIKRAITEDMISVETVARSTREGFGLFRRAYSMYLKITLRYWNYATGERLEMQFYQVLLLIQDELMDIFQAPIISHIWPFNMVLPQDVPEDEGWVSFVGIEEDFLNSRRGFRGSLSTILNENAIQRLNDACMNHPVLKSAETSLEIELYSQEGLFGRSELDVHSDRKEGMDFKAILGEERMATINLDLSETMEEFLMEADEDKRANPARPSTPVGVTPTNAGPAKVAARTEPIPQDRRPDSFRTLAREQLKAEAAMRRLIRGGDDPAAASDDESPPVKESSQRPPPSGAPSDRFRSASQAMQRLKWDRKHQAIEYEVGYVDRFDGMMWKRLDQWQTHTEEEDFIPEHRIWIIRRVRGHAMVWDREKRIDRTGEDL</sequence>
<dbReference type="Pfam" id="PF04457">
    <property type="entry name" value="MJ1316"/>
    <property type="match status" value="1"/>
</dbReference>